<protein>
    <submittedName>
        <fullName evidence="6">(African queen) hypothetical protein</fullName>
    </submittedName>
</protein>
<dbReference type="OrthoDB" id="448280at2759"/>
<reference evidence="6" key="1">
    <citation type="submission" date="2021-09" db="EMBL/GenBank/DDBJ databases">
        <authorList>
            <person name="Martin H S."/>
        </authorList>
    </citation>
    <scope>NUCLEOTIDE SEQUENCE</scope>
</reference>
<dbReference type="Proteomes" id="UP000789524">
    <property type="component" value="Unassembled WGS sequence"/>
</dbReference>
<evidence type="ECO:0000256" key="4">
    <source>
        <dbReference type="ARBA" id="ARBA00023136"/>
    </source>
</evidence>
<dbReference type="AlphaFoldDB" id="A0A8J2VS84"/>
<evidence type="ECO:0000256" key="2">
    <source>
        <dbReference type="ARBA" id="ARBA00022692"/>
    </source>
</evidence>
<proteinExistence type="predicted"/>
<feature type="transmembrane region" description="Helical" evidence="5">
    <location>
        <begin position="214"/>
        <end position="233"/>
    </location>
</feature>
<keyword evidence="3 5" id="KW-1133">Transmembrane helix</keyword>
<feature type="transmembrane region" description="Helical" evidence="5">
    <location>
        <begin position="301"/>
        <end position="322"/>
    </location>
</feature>
<organism evidence="6 7">
    <name type="scientific">Danaus chrysippus</name>
    <name type="common">African queen</name>
    <dbReference type="NCBI Taxonomy" id="151541"/>
    <lineage>
        <taxon>Eukaryota</taxon>
        <taxon>Metazoa</taxon>
        <taxon>Ecdysozoa</taxon>
        <taxon>Arthropoda</taxon>
        <taxon>Hexapoda</taxon>
        <taxon>Insecta</taxon>
        <taxon>Pterygota</taxon>
        <taxon>Neoptera</taxon>
        <taxon>Endopterygota</taxon>
        <taxon>Lepidoptera</taxon>
        <taxon>Glossata</taxon>
        <taxon>Ditrysia</taxon>
        <taxon>Papilionoidea</taxon>
        <taxon>Nymphalidae</taxon>
        <taxon>Danainae</taxon>
        <taxon>Danaini</taxon>
        <taxon>Danaina</taxon>
        <taxon>Danaus</taxon>
        <taxon>Anosia</taxon>
    </lineage>
</organism>
<dbReference type="EMBL" id="CAKASE010000053">
    <property type="protein sequence ID" value="CAG9565424.1"/>
    <property type="molecule type" value="Genomic_DNA"/>
</dbReference>
<feature type="transmembrane region" description="Helical" evidence="5">
    <location>
        <begin position="239"/>
        <end position="263"/>
    </location>
</feature>
<keyword evidence="4 5" id="KW-0472">Membrane</keyword>
<evidence type="ECO:0000313" key="7">
    <source>
        <dbReference type="Proteomes" id="UP000789524"/>
    </source>
</evidence>
<evidence type="ECO:0000256" key="1">
    <source>
        <dbReference type="ARBA" id="ARBA00004141"/>
    </source>
</evidence>
<feature type="transmembrane region" description="Helical" evidence="5">
    <location>
        <begin position="48"/>
        <end position="75"/>
    </location>
</feature>
<dbReference type="PANTHER" id="PTHR11040:SF203">
    <property type="entry name" value="FI18611P1-RELATED"/>
    <property type="match status" value="1"/>
</dbReference>
<keyword evidence="7" id="KW-1185">Reference proteome</keyword>
<accession>A0A8J2VS84</accession>
<feature type="transmembrane region" description="Helical" evidence="5">
    <location>
        <begin position="270"/>
        <end position="295"/>
    </location>
</feature>
<comment type="caution">
    <text evidence="6">The sequence shown here is derived from an EMBL/GenBank/DDBJ whole genome shotgun (WGS) entry which is preliminary data.</text>
</comment>
<comment type="subcellular location">
    <subcellularLocation>
        <location evidence="1">Membrane</location>
        <topology evidence="1">Multi-pass membrane protein</topology>
    </subcellularLocation>
</comment>
<gene>
    <name evidence="6" type="ORF">DCHRY22_LOCUS6264</name>
</gene>
<dbReference type="GO" id="GO:0005385">
    <property type="term" value="F:zinc ion transmembrane transporter activity"/>
    <property type="evidence" value="ECO:0007669"/>
    <property type="project" value="TreeGrafter"/>
</dbReference>
<feature type="transmembrane region" description="Helical" evidence="5">
    <location>
        <begin position="87"/>
        <end position="107"/>
    </location>
</feature>
<name>A0A8J2VS84_9NEOP</name>
<evidence type="ECO:0000256" key="3">
    <source>
        <dbReference type="ARBA" id="ARBA00022989"/>
    </source>
</evidence>
<evidence type="ECO:0000313" key="6">
    <source>
        <dbReference type="EMBL" id="CAG9565424.1"/>
    </source>
</evidence>
<sequence>MASSVGDETNVESRAHGLKQIIMDTIMNATMDNIAMNEEQENSLMAKIITMVTLFAVSMIVGIAPMLISAKFGWFTKSDGEIRSNKLVVGLLSFGGGVLFATTFMHLLPEVAENIKELQETGVIPEIPLYLASLVMCCGFFMMYLVEELVHGYINSHQNKDANTSFTRVLSIRRKSNEVVETNEPVTKNVEANYGDRHLPLSGDDTTVTALRGLLIVLALSIHELFEGLAVGLESSVRNVWYMFGAVSAHKYIIAFCIGVELLAAGTKRWLSIVYVFTFSFVSALGIAVGILLVGGAGATAAGISSVVLQGLACGTLMYVVFFEVWRQDRTGLLQFVCSVIGFAVM</sequence>
<dbReference type="Pfam" id="PF02535">
    <property type="entry name" value="Zip"/>
    <property type="match status" value="1"/>
</dbReference>
<dbReference type="GO" id="GO:0005886">
    <property type="term" value="C:plasma membrane"/>
    <property type="evidence" value="ECO:0007669"/>
    <property type="project" value="TreeGrafter"/>
</dbReference>
<keyword evidence="2 5" id="KW-0812">Transmembrane</keyword>
<feature type="transmembrane region" description="Helical" evidence="5">
    <location>
        <begin position="127"/>
        <end position="146"/>
    </location>
</feature>
<dbReference type="PANTHER" id="PTHR11040">
    <property type="entry name" value="ZINC/IRON TRANSPORTER"/>
    <property type="match status" value="1"/>
</dbReference>
<dbReference type="InterPro" id="IPR003689">
    <property type="entry name" value="ZIP"/>
</dbReference>
<evidence type="ECO:0000256" key="5">
    <source>
        <dbReference type="SAM" id="Phobius"/>
    </source>
</evidence>